<dbReference type="OrthoDB" id="5566236at2"/>
<reference evidence="1 2" key="1">
    <citation type="submission" date="2016-03" db="EMBL/GenBank/DDBJ databases">
        <authorList>
            <person name="Ploux O."/>
        </authorList>
    </citation>
    <scope>NUCLEOTIDE SEQUENCE [LARGE SCALE GENOMIC DNA]</scope>
    <source>
        <strain evidence="1 2">R-45370</strain>
    </source>
</reference>
<organism evidence="1 2">
    <name type="scientific">Methylomonas lenta</name>
    <dbReference type="NCBI Taxonomy" id="980561"/>
    <lineage>
        <taxon>Bacteria</taxon>
        <taxon>Pseudomonadati</taxon>
        <taxon>Pseudomonadota</taxon>
        <taxon>Gammaproteobacteria</taxon>
        <taxon>Methylococcales</taxon>
        <taxon>Methylococcaceae</taxon>
        <taxon>Methylomonas</taxon>
    </lineage>
</organism>
<name>A0A177N193_9GAMM</name>
<comment type="caution">
    <text evidence="1">The sequence shown here is derived from an EMBL/GenBank/DDBJ whole genome shotgun (WGS) entry which is preliminary data.</text>
</comment>
<dbReference type="AlphaFoldDB" id="A0A177N193"/>
<sequence length="178" mass="20693">MPSLYNWLSRVLGFWREKRDEGLRWQLTRQPDIAALRQAQVLAEQVLVAQLKKRTQQLAHELAISQTKNQNELAMVKTQCKQDLKDYQQYLQSLDGLKDSLRSSYVHLPEAVAFTIHHHAKQLLNSMWETQDAQERVKIEMQLIQFMTAVHEDSQFSLQQTGSAGMPQKTLAFIDTDR</sequence>
<dbReference type="RefSeq" id="WP_066986435.1">
    <property type="nucleotide sequence ID" value="NZ_LUUI01000147.1"/>
</dbReference>
<evidence type="ECO:0000313" key="2">
    <source>
        <dbReference type="Proteomes" id="UP000078476"/>
    </source>
</evidence>
<dbReference type="EMBL" id="LUUI01000147">
    <property type="protein sequence ID" value="OAI10929.1"/>
    <property type="molecule type" value="Genomic_DNA"/>
</dbReference>
<dbReference type="Proteomes" id="UP000078476">
    <property type="component" value="Unassembled WGS sequence"/>
</dbReference>
<proteinExistence type="predicted"/>
<keyword evidence="2" id="KW-1185">Reference proteome</keyword>
<accession>A0A177N193</accession>
<evidence type="ECO:0000313" key="1">
    <source>
        <dbReference type="EMBL" id="OAI10929.1"/>
    </source>
</evidence>
<protein>
    <submittedName>
        <fullName evidence="1">Uncharacterized protein</fullName>
    </submittedName>
</protein>
<gene>
    <name evidence="1" type="ORF">A1359_15510</name>
</gene>
<dbReference type="STRING" id="980561.A1359_15510"/>